<evidence type="ECO:0000313" key="3">
    <source>
        <dbReference type="Proteomes" id="UP000499080"/>
    </source>
</evidence>
<comment type="caution">
    <text evidence="1">The sequence shown here is derived from an EMBL/GenBank/DDBJ whole genome shotgun (WGS) entry which is preliminary data.</text>
</comment>
<dbReference type="Proteomes" id="UP000499080">
    <property type="component" value="Unassembled WGS sequence"/>
</dbReference>
<gene>
    <name evidence="2" type="ORF">AVEN_210978_1</name>
    <name evidence="1" type="ORF">AVEN_258419_1</name>
</gene>
<reference evidence="1 3" key="1">
    <citation type="journal article" date="2019" name="Sci. Rep.">
        <title>Orb-weaving spider Araneus ventricosus genome elucidates the spidroin gene catalogue.</title>
        <authorList>
            <person name="Kono N."/>
            <person name="Nakamura H."/>
            <person name="Ohtoshi R."/>
            <person name="Moran D.A.P."/>
            <person name="Shinohara A."/>
            <person name="Yoshida Y."/>
            <person name="Fujiwara M."/>
            <person name="Mori M."/>
            <person name="Tomita M."/>
            <person name="Arakawa K."/>
        </authorList>
    </citation>
    <scope>NUCLEOTIDE SEQUENCE [LARGE SCALE GENOMIC DNA]</scope>
</reference>
<evidence type="ECO:0000313" key="1">
    <source>
        <dbReference type="EMBL" id="GBN36141.1"/>
    </source>
</evidence>
<accession>A0A4Y2NA62</accession>
<sequence>MNELLAIRNGTHKSRRRKGAHELCLLTPKFRYKQLKVRSNLALKLEAKPDSTSPFKDLFGNVSPFNTIQIDQDSRQRARCDR</sequence>
<protein>
    <submittedName>
        <fullName evidence="1">Uncharacterized protein</fullName>
    </submittedName>
</protein>
<name>A0A4Y2NA62_ARAVE</name>
<dbReference type="EMBL" id="BGPR01126996">
    <property type="protein sequence ID" value="GBN36141.1"/>
    <property type="molecule type" value="Genomic_DNA"/>
</dbReference>
<keyword evidence="3" id="KW-1185">Reference proteome</keyword>
<evidence type="ECO:0000313" key="2">
    <source>
        <dbReference type="EMBL" id="GBN36192.1"/>
    </source>
</evidence>
<proteinExistence type="predicted"/>
<dbReference type="EMBL" id="BGPR01127012">
    <property type="protein sequence ID" value="GBN36192.1"/>
    <property type="molecule type" value="Genomic_DNA"/>
</dbReference>
<organism evidence="1 3">
    <name type="scientific">Araneus ventricosus</name>
    <name type="common">Orbweaver spider</name>
    <name type="synonym">Epeira ventricosa</name>
    <dbReference type="NCBI Taxonomy" id="182803"/>
    <lineage>
        <taxon>Eukaryota</taxon>
        <taxon>Metazoa</taxon>
        <taxon>Ecdysozoa</taxon>
        <taxon>Arthropoda</taxon>
        <taxon>Chelicerata</taxon>
        <taxon>Arachnida</taxon>
        <taxon>Araneae</taxon>
        <taxon>Araneomorphae</taxon>
        <taxon>Entelegynae</taxon>
        <taxon>Araneoidea</taxon>
        <taxon>Araneidae</taxon>
        <taxon>Araneus</taxon>
    </lineage>
</organism>
<dbReference type="AlphaFoldDB" id="A0A4Y2NA62"/>